<organism evidence="2 3">
    <name type="scientific">Aquincola tertiaricarbonis</name>
    <dbReference type="NCBI Taxonomy" id="391953"/>
    <lineage>
        <taxon>Bacteria</taxon>
        <taxon>Pseudomonadati</taxon>
        <taxon>Pseudomonadota</taxon>
        <taxon>Betaproteobacteria</taxon>
        <taxon>Burkholderiales</taxon>
        <taxon>Sphaerotilaceae</taxon>
        <taxon>Aquincola</taxon>
    </lineage>
</organism>
<dbReference type="RefSeq" id="WP_250199894.1">
    <property type="nucleotide sequence ID" value="NZ_CP097636.1"/>
</dbReference>
<proteinExistence type="predicted"/>
<dbReference type="Pfam" id="PF20385">
    <property type="entry name" value="DUF6680"/>
    <property type="match status" value="1"/>
</dbReference>
<evidence type="ECO:0000259" key="1">
    <source>
        <dbReference type="Pfam" id="PF20385"/>
    </source>
</evidence>
<sequence length="217" mass="24874">MNMDTKDWIIVFATLLGPILAVQAQKRLEGIREQKGRKTRVFTQLMATRAARLSPDHVQALNMIDLVFYGGFMFGIHHRTRKEQAILDAWKEYHDNLGEGADLNEAQQQAHYAKREELFLNLLYAMAQDVGYTFDRVQLKRGAYTPVAHEEIEADQRMLRKALIQTMSGESPLSMRVVQMPANPELAEEYRRNIERIANALEANTDEPTHRLQPPAA</sequence>
<reference evidence="2" key="1">
    <citation type="submission" date="2022-05" db="EMBL/GenBank/DDBJ databases">
        <title>An RpoN-dependent PEP-CTERM gene is involved in floc formation of an Aquincola tertiaricarbonis strain.</title>
        <authorList>
            <person name="Qiu D."/>
            <person name="Xia M."/>
        </authorList>
    </citation>
    <scope>NUCLEOTIDE SEQUENCE</scope>
    <source>
        <strain evidence="2">RN12</strain>
    </source>
</reference>
<dbReference type="InterPro" id="IPR046502">
    <property type="entry name" value="DUF6680"/>
</dbReference>
<accession>A0ABY4SHT9</accession>
<dbReference type="EMBL" id="CP097636">
    <property type="protein sequence ID" value="URI11702.1"/>
    <property type="molecule type" value="Genomic_DNA"/>
</dbReference>
<gene>
    <name evidence="2" type="ORF">MW290_22550</name>
</gene>
<protein>
    <recommendedName>
        <fullName evidence="1">DUF6680 domain-containing protein</fullName>
    </recommendedName>
</protein>
<dbReference type="Proteomes" id="UP001056201">
    <property type="component" value="Chromosome 2"/>
</dbReference>
<feature type="domain" description="DUF6680" evidence="1">
    <location>
        <begin position="3"/>
        <end position="182"/>
    </location>
</feature>
<evidence type="ECO:0000313" key="3">
    <source>
        <dbReference type="Proteomes" id="UP001056201"/>
    </source>
</evidence>
<keyword evidence="3" id="KW-1185">Reference proteome</keyword>
<name>A0ABY4SHT9_AQUTE</name>
<evidence type="ECO:0000313" key="2">
    <source>
        <dbReference type="EMBL" id="URI11702.1"/>
    </source>
</evidence>